<dbReference type="EMBL" id="GGFM01012227">
    <property type="protein sequence ID" value="MBW32978.1"/>
    <property type="molecule type" value="Transcribed_RNA"/>
</dbReference>
<proteinExistence type="predicted"/>
<feature type="compositionally biased region" description="Polar residues" evidence="1">
    <location>
        <begin position="103"/>
        <end position="114"/>
    </location>
</feature>
<evidence type="ECO:0000256" key="1">
    <source>
        <dbReference type="SAM" id="MobiDB-lite"/>
    </source>
</evidence>
<feature type="chain" id="PRO_5014707968" evidence="2">
    <location>
        <begin position="23"/>
        <end position="114"/>
    </location>
</feature>
<keyword evidence="2" id="KW-0732">Signal</keyword>
<evidence type="ECO:0000256" key="2">
    <source>
        <dbReference type="SAM" id="SignalP"/>
    </source>
</evidence>
<reference evidence="3" key="1">
    <citation type="submission" date="2018-01" db="EMBL/GenBank/DDBJ databases">
        <title>An insight into the sialome of Amazonian anophelines.</title>
        <authorList>
            <person name="Ribeiro J.M."/>
            <person name="Scarpassa V."/>
            <person name="Calvo E."/>
        </authorList>
    </citation>
    <scope>NUCLEOTIDE SEQUENCE</scope>
    <source>
        <tissue evidence="3">Salivary glands</tissue>
    </source>
</reference>
<feature type="signal peptide" evidence="2">
    <location>
        <begin position="1"/>
        <end position="22"/>
    </location>
</feature>
<protein>
    <submittedName>
        <fullName evidence="3">Putative secreted peptide</fullName>
    </submittedName>
</protein>
<dbReference type="AlphaFoldDB" id="A0A2M3ZX62"/>
<feature type="compositionally biased region" description="Low complexity" evidence="1">
    <location>
        <begin position="68"/>
        <end position="102"/>
    </location>
</feature>
<evidence type="ECO:0000313" key="3">
    <source>
        <dbReference type="EMBL" id="MBW32978.1"/>
    </source>
</evidence>
<feature type="region of interest" description="Disordered" evidence="1">
    <location>
        <begin position="68"/>
        <end position="114"/>
    </location>
</feature>
<organism evidence="3">
    <name type="scientific">Anopheles braziliensis</name>
    <dbReference type="NCBI Taxonomy" id="58242"/>
    <lineage>
        <taxon>Eukaryota</taxon>
        <taxon>Metazoa</taxon>
        <taxon>Ecdysozoa</taxon>
        <taxon>Arthropoda</taxon>
        <taxon>Hexapoda</taxon>
        <taxon>Insecta</taxon>
        <taxon>Pterygota</taxon>
        <taxon>Neoptera</taxon>
        <taxon>Endopterygota</taxon>
        <taxon>Diptera</taxon>
        <taxon>Nematocera</taxon>
        <taxon>Culicoidea</taxon>
        <taxon>Culicidae</taxon>
        <taxon>Anophelinae</taxon>
        <taxon>Anopheles</taxon>
    </lineage>
</organism>
<name>A0A2M3ZX62_9DIPT</name>
<accession>A0A2M3ZX62</accession>
<sequence>MWGTRGERSVVMALLNLSPAASLAGTRSVWVTCGGSRISRRKTVAAPSWCRTSSCCCCRGYRSSTWSWRSGSGCGRVRSASGTRCPPTSAASASRPPSSATSWHFTTTPSLPGA</sequence>